<feature type="region of interest" description="Disordered" evidence="1">
    <location>
        <begin position="116"/>
        <end position="150"/>
    </location>
</feature>
<dbReference type="AlphaFoldDB" id="A0A8X6TA57"/>
<sequence>MPTDDIAEELREKGFSIHQIYIMTNKSTGAPMPLFLTILDKNEHNQKIFNLKELATENQNCEECSNCSQGRKSDCDTGELKHSLTTSFTTQQSKIMTGIFFTPTFETTQHIANNLQSKRNTVGDQDTKAETDTESSSESNSDYEDALDSENQNWEECSNCSEGRKSDCDTEDVHCTNKRCEQKTNSKEVETQNNFKECNVVNGFCGSSTDSIEKNVPKAIKDVHCTNQTCPPKTDSKEMKTQGIKGTKNHEYKNSSLGIETDYNKKEKTVIECTNTGCKPKMDSNQVETQNNSKGTQFMYSLKWNSQNNVTDVCANNGCELKTDSEIVKTDSEIVKTDSEIVKTDS</sequence>
<keyword evidence="4" id="KW-1185">Reference proteome</keyword>
<gene>
    <name evidence="3" type="ORF">NPIL_372161</name>
</gene>
<evidence type="ECO:0000313" key="4">
    <source>
        <dbReference type="Proteomes" id="UP000887013"/>
    </source>
</evidence>
<reference evidence="3" key="1">
    <citation type="submission" date="2020-08" db="EMBL/GenBank/DDBJ databases">
        <title>Multicomponent nature underlies the extraordinary mechanical properties of spider dragline silk.</title>
        <authorList>
            <person name="Kono N."/>
            <person name="Nakamura H."/>
            <person name="Mori M."/>
            <person name="Yoshida Y."/>
            <person name="Ohtoshi R."/>
            <person name="Malay A.D."/>
            <person name="Moran D.A.P."/>
            <person name="Tomita M."/>
            <person name="Numata K."/>
            <person name="Arakawa K."/>
        </authorList>
    </citation>
    <scope>NUCLEOTIDE SEQUENCE</scope>
</reference>
<dbReference type="EMBL" id="BMAW01005146">
    <property type="protein sequence ID" value="GFS92783.1"/>
    <property type="molecule type" value="Genomic_DNA"/>
</dbReference>
<feature type="domain" description="Pre-C2HC" evidence="2">
    <location>
        <begin position="5"/>
        <end position="55"/>
    </location>
</feature>
<dbReference type="InterPro" id="IPR006579">
    <property type="entry name" value="Pre_C2HC_dom"/>
</dbReference>
<proteinExistence type="predicted"/>
<comment type="caution">
    <text evidence="3">The sequence shown here is derived from an EMBL/GenBank/DDBJ whole genome shotgun (WGS) entry which is preliminary data.</text>
</comment>
<feature type="non-terminal residue" evidence="3">
    <location>
        <position position="1"/>
    </location>
</feature>
<organism evidence="3 4">
    <name type="scientific">Nephila pilipes</name>
    <name type="common">Giant wood spider</name>
    <name type="synonym">Nephila maculata</name>
    <dbReference type="NCBI Taxonomy" id="299642"/>
    <lineage>
        <taxon>Eukaryota</taxon>
        <taxon>Metazoa</taxon>
        <taxon>Ecdysozoa</taxon>
        <taxon>Arthropoda</taxon>
        <taxon>Chelicerata</taxon>
        <taxon>Arachnida</taxon>
        <taxon>Araneae</taxon>
        <taxon>Araneomorphae</taxon>
        <taxon>Entelegynae</taxon>
        <taxon>Araneoidea</taxon>
        <taxon>Nephilidae</taxon>
        <taxon>Nephila</taxon>
    </lineage>
</organism>
<dbReference type="Proteomes" id="UP000887013">
    <property type="component" value="Unassembled WGS sequence"/>
</dbReference>
<protein>
    <recommendedName>
        <fullName evidence="2">Pre-C2HC domain-containing protein</fullName>
    </recommendedName>
</protein>
<evidence type="ECO:0000256" key="1">
    <source>
        <dbReference type="SAM" id="MobiDB-lite"/>
    </source>
</evidence>
<evidence type="ECO:0000313" key="3">
    <source>
        <dbReference type="EMBL" id="GFS92783.1"/>
    </source>
</evidence>
<name>A0A8X6TA57_NEPPI</name>
<evidence type="ECO:0000259" key="2">
    <source>
        <dbReference type="Pfam" id="PF07530"/>
    </source>
</evidence>
<accession>A0A8X6TA57</accession>
<dbReference type="Pfam" id="PF07530">
    <property type="entry name" value="PRE_C2HC"/>
    <property type="match status" value="1"/>
</dbReference>